<dbReference type="Gene3D" id="1.10.506.10">
    <property type="entry name" value="GTPase Activation - p120gap, domain 1"/>
    <property type="match status" value="1"/>
</dbReference>
<dbReference type="InterPro" id="IPR016201">
    <property type="entry name" value="PSI"/>
</dbReference>
<protein>
    <recommendedName>
        <fullName evidence="15">Plexin-B1</fullName>
    </recommendedName>
</protein>
<keyword evidence="5 17" id="KW-0812">Transmembrane</keyword>
<dbReference type="GO" id="GO:0030334">
    <property type="term" value="P:regulation of cell migration"/>
    <property type="evidence" value="ECO:0007669"/>
    <property type="project" value="TreeGrafter"/>
</dbReference>
<dbReference type="InterPro" id="IPR057533">
    <property type="entry name" value="PSI_Plexin-B"/>
</dbReference>
<feature type="chain" id="PRO_5044597030" description="Plexin-B1" evidence="18">
    <location>
        <begin position="26"/>
        <end position="1893"/>
    </location>
</feature>
<dbReference type="SMART" id="SM00630">
    <property type="entry name" value="Sema"/>
    <property type="match status" value="1"/>
</dbReference>
<dbReference type="InterPro" id="IPR002909">
    <property type="entry name" value="IPT_dom"/>
</dbReference>
<dbReference type="OrthoDB" id="125363at2759"/>
<evidence type="ECO:0000256" key="8">
    <source>
        <dbReference type="ARBA" id="ARBA00022989"/>
    </source>
</evidence>
<evidence type="ECO:0000256" key="13">
    <source>
        <dbReference type="ARBA" id="ARBA00023180"/>
    </source>
</evidence>
<evidence type="ECO:0000256" key="10">
    <source>
        <dbReference type="ARBA" id="ARBA00023136"/>
    </source>
</evidence>
<evidence type="ECO:0000256" key="7">
    <source>
        <dbReference type="ARBA" id="ARBA00022737"/>
    </source>
</evidence>
<dbReference type="Pfam" id="PF01437">
    <property type="entry name" value="PSI"/>
    <property type="match status" value="1"/>
</dbReference>
<dbReference type="InterPro" id="IPR013783">
    <property type="entry name" value="Ig-like_fold"/>
</dbReference>
<dbReference type="FunFam" id="2.60.40.10:FF:000705">
    <property type="entry name" value="Plexin B1"/>
    <property type="match status" value="1"/>
</dbReference>
<keyword evidence="10 17" id="KW-0472">Membrane</keyword>
<keyword evidence="9" id="KW-0175">Coiled coil</keyword>
<evidence type="ECO:0000256" key="17">
    <source>
        <dbReference type="SAM" id="Phobius"/>
    </source>
</evidence>
<dbReference type="GeneID" id="103384373"/>
<evidence type="ECO:0000256" key="16">
    <source>
        <dbReference type="PROSITE-ProRule" id="PRU00352"/>
    </source>
</evidence>
<dbReference type="Pfam" id="PF20170">
    <property type="entry name" value="Plexin_RBD"/>
    <property type="match status" value="1"/>
</dbReference>
<dbReference type="Pfam" id="PF24317">
    <property type="entry name" value="PSI_Plexin-B"/>
    <property type="match status" value="1"/>
</dbReference>
<accession>A0A3P8WJU5</accession>
<proteinExistence type="inferred from homology"/>
<dbReference type="SUPFAM" id="SSF101912">
    <property type="entry name" value="Sema domain"/>
    <property type="match status" value="1"/>
</dbReference>
<dbReference type="STRING" id="244447.ENSCSEP00000026797"/>
<evidence type="ECO:0000256" key="4">
    <source>
        <dbReference type="ARBA" id="ARBA00022553"/>
    </source>
</evidence>
<evidence type="ECO:0000313" key="21">
    <source>
        <dbReference type="Proteomes" id="UP000265120"/>
    </source>
</evidence>
<evidence type="ECO:0000256" key="14">
    <source>
        <dbReference type="ARBA" id="ARBA00057668"/>
    </source>
</evidence>
<dbReference type="PROSITE" id="PS51004">
    <property type="entry name" value="SEMA"/>
    <property type="match status" value="1"/>
</dbReference>
<dbReference type="SUPFAM" id="SSF48350">
    <property type="entry name" value="GTPase activation domain, GAP"/>
    <property type="match status" value="1"/>
</dbReference>
<dbReference type="GO" id="GO:0002116">
    <property type="term" value="C:semaphorin receptor complex"/>
    <property type="evidence" value="ECO:0007669"/>
    <property type="project" value="UniProtKB-ARBA"/>
</dbReference>
<evidence type="ECO:0000256" key="11">
    <source>
        <dbReference type="ARBA" id="ARBA00023157"/>
    </source>
</evidence>
<reference evidence="20" key="2">
    <citation type="submission" date="2025-05" db="UniProtKB">
        <authorList>
            <consortium name="Ensembl"/>
        </authorList>
    </citation>
    <scope>IDENTIFICATION</scope>
</reference>
<evidence type="ECO:0000256" key="5">
    <source>
        <dbReference type="ARBA" id="ARBA00022692"/>
    </source>
</evidence>
<dbReference type="RefSeq" id="XP_016891274.1">
    <property type="nucleotide sequence ID" value="XM_017035785.2"/>
</dbReference>
<comment type="similarity">
    <text evidence="2">Belongs to the plexin family.</text>
</comment>
<dbReference type="FunFam" id="3.10.20.90:FF:000120">
    <property type="entry name" value="Plexin b1a"/>
    <property type="match status" value="1"/>
</dbReference>
<keyword evidence="4" id="KW-0597">Phosphoprotein</keyword>
<comment type="function">
    <text evidence="14">Receptor for SEMA4D. Plays a role in GABAergic synapse development. Mediates SEMA4A- and SEMA4D-dependent inhibitory synapse development. Plays a role in RHOA activation and subsequent changes of the actin cytoskeleton. Plays a role in axon guidance, invasive growth and cell migration.</text>
</comment>
<dbReference type="InterPro" id="IPR008936">
    <property type="entry name" value="Rho_GTPase_activation_prot"/>
</dbReference>
<evidence type="ECO:0000256" key="9">
    <source>
        <dbReference type="ARBA" id="ARBA00023054"/>
    </source>
</evidence>
<dbReference type="Gene3D" id="3.10.20.90">
    <property type="entry name" value="Phosphatidylinositol 3-kinase Catalytic Subunit, Chain A, domain 1"/>
    <property type="match status" value="1"/>
</dbReference>
<dbReference type="SMART" id="SM00429">
    <property type="entry name" value="IPT"/>
    <property type="match status" value="3"/>
</dbReference>
<dbReference type="InterPro" id="IPR041362">
    <property type="entry name" value="TIG2_plexin"/>
</dbReference>
<keyword evidence="12" id="KW-0675">Receptor</keyword>
<dbReference type="FunFam" id="1.10.506.10:FF:000012">
    <property type="entry name" value="Plexin B1"/>
    <property type="match status" value="1"/>
</dbReference>
<dbReference type="SUPFAM" id="SSF81296">
    <property type="entry name" value="E set domains"/>
    <property type="match status" value="3"/>
</dbReference>
<dbReference type="RefSeq" id="XP_008316091.1">
    <property type="nucleotide sequence ID" value="XM_008317869.3"/>
</dbReference>
<organism evidence="20 21">
    <name type="scientific">Cynoglossus semilaevis</name>
    <name type="common">Tongue sole</name>
    <dbReference type="NCBI Taxonomy" id="244447"/>
    <lineage>
        <taxon>Eukaryota</taxon>
        <taxon>Metazoa</taxon>
        <taxon>Chordata</taxon>
        <taxon>Craniata</taxon>
        <taxon>Vertebrata</taxon>
        <taxon>Euteleostomi</taxon>
        <taxon>Actinopterygii</taxon>
        <taxon>Neopterygii</taxon>
        <taxon>Teleostei</taxon>
        <taxon>Neoteleostei</taxon>
        <taxon>Acanthomorphata</taxon>
        <taxon>Carangaria</taxon>
        <taxon>Pleuronectiformes</taxon>
        <taxon>Pleuronectoidei</taxon>
        <taxon>Cynoglossidae</taxon>
        <taxon>Cynoglossinae</taxon>
        <taxon>Cynoglossus</taxon>
    </lineage>
</organism>
<dbReference type="FunFam" id="1.10.506.10:FF:000010">
    <property type="entry name" value="Plexin B1"/>
    <property type="match status" value="1"/>
</dbReference>
<dbReference type="Pfam" id="PF01833">
    <property type="entry name" value="TIG"/>
    <property type="match status" value="2"/>
</dbReference>
<dbReference type="GO" id="GO:0050772">
    <property type="term" value="P:positive regulation of axonogenesis"/>
    <property type="evidence" value="ECO:0007669"/>
    <property type="project" value="TreeGrafter"/>
</dbReference>
<dbReference type="Ensembl" id="ENSCSET00000027080.1">
    <property type="protein sequence ID" value="ENSCSEP00000026725.1"/>
    <property type="gene ID" value="ENSCSEG00000017060.1"/>
</dbReference>
<dbReference type="InterPro" id="IPR041019">
    <property type="entry name" value="TIG1_plexin"/>
</dbReference>
<keyword evidence="8 17" id="KW-1133">Transmembrane helix</keyword>
<dbReference type="FunFam" id="2.60.40.10:FF:000203">
    <property type="entry name" value="Plexin B2"/>
    <property type="match status" value="1"/>
</dbReference>
<dbReference type="GO" id="GO:0005886">
    <property type="term" value="C:plasma membrane"/>
    <property type="evidence" value="ECO:0007669"/>
    <property type="project" value="UniProtKB-SubCell"/>
</dbReference>
<dbReference type="GO" id="GO:2000289">
    <property type="term" value="P:regulation of photoreceptor cell axon guidance"/>
    <property type="evidence" value="ECO:0007669"/>
    <property type="project" value="Ensembl"/>
</dbReference>
<dbReference type="OMA" id="QMFTYQD"/>
<dbReference type="CTD" id="5365"/>
<evidence type="ECO:0000256" key="1">
    <source>
        <dbReference type="ARBA" id="ARBA00004251"/>
    </source>
</evidence>
<dbReference type="GO" id="GO:0008360">
    <property type="term" value="P:regulation of cell shape"/>
    <property type="evidence" value="ECO:0007669"/>
    <property type="project" value="UniProtKB-ARBA"/>
</dbReference>
<comment type="caution">
    <text evidence="16">Lacks conserved residue(s) required for the propagation of feature annotation.</text>
</comment>
<dbReference type="InterPro" id="IPR015943">
    <property type="entry name" value="WD40/YVTN_repeat-like_dom_sf"/>
</dbReference>
<evidence type="ECO:0000256" key="12">
    <source>
        <dbReference type="ARBA" id="ARBA00023170"/>
    </source>
</evidence>
<keyword evidence="11" id="KW-1015">Disulfide bond</keyword>
<dbReference type="GO" id="GO:0007162">
    <property type="term" value="P:negative regulation of cell adhesion"/>
    <property type="evidence" value="ECO:0007669"/>
    <property type="project" value="TreeGrafter"/>
</dbReference>
<dbReference type="GO" id="GO:0017154">
    <property type="term" value="F:semaphorin receptor activity"/>
    <property type="evidence" value="ECO:0007669"/>
    <property type="project" value="InterPro"/>
</dbReference>
<dbReference type="FunFam" id="2.60.40.10:FF:000131">
    <property type="entry name" value="Plexin A2"/>
    <property type="match status" value="1"/>
</dbReference>
<evidence type="ECO:0000256" key="2">
    <source>
        <dbReference type="ARBA" id="ARBA00010297"/>
    </source>
</evidence>
<dbReference type="Pfam" id="PF17960">
    <property type="entry name" value="TIG_plexin"/>
    <property type="match status" value="1"/>
</dbReference>
<dbReference type="GO" id="GO:0007411">
    <property type="term" value="P:axon guidance"/>
    <property type="evidence" value="ECO:0007669"/>
    <property type="project" value="UniProtKB-ARBA"/>
</dbReference>
<dbReference type="PANTHER" id="PTHR22625">
    <property type="entry name" value="PLEXIN"/>
    <property type="match status" value="1"/>
</dbReference>
<dbReference type="InterPro" id="IPR036352">
    <property type="entry name" value="Semap_dom_sf"/>
</dbReference>
<sequence>MVAATIPHFLFLFPLFLPPHPFCSADKDMSLSAVSLDGAPLSHMVLDPTSGFLYVGGVDHLYQFTSALKMISHVRTGPHLDSPDCLPPIVPKDCPSASLTHNHNKLLLLETGQGIEPGSLIVCGSLFQGICDKRSLSNISQIIYQTSNPVDTQYVAANDPRISTVAVVIIVENKQEAGGLLRLMLVGRGYTSKGPGDVPPITTRRLYPVVAPRRAFSQEEELGKLVVGSYSEYNNHFVKAMMHGEHVYFLFSKRDMWHKKEYRTYASRLCTSDRSFYSYVEVPLVCHGGYNLAQGAWLGNHSGEAALFVVMAAGQASTPVATGRSALCIYRMVGLDAMLRRAQEVCYTEGGRGSSGQEEAYIEYAVSSKCLRLPKASMQEYPCGGEHTPNPIASTVPLEASPTFTYNTLLTAVTTTTEAGHTISFLGDKGGQLHKVMVHSDWSGDHYNTVMVDSGNAVTADLLLDQRQEQVYVLTSSKLSKVSVSSCETQTDCQSCLAVRDPYCGWCVLEGKCCRKHQCNRHHRTNHWLWSFEPTNHCVMVHDVQPAIQSIDQRMQVTLSVLRLPTLTEVETMSCDFGLYPPQPAIVMGTNVICQSPAPKLLPQIPSGSDHLILPVSLKFGHVTIATGNMTFYDCGAVSHLNQSAQCLSCVLSVWNCNWCPLDQLCTNNRTCPSKHIILNQRNSPGPSLCPLIFALQSSALVPMSLNTSVVLQGQNLDFFTDEALCVCIVEIERVEFELKAEQEKHNETHIFSCSAHKFQSPLRQLEYSAPVYLRIGERRIDTSPGLHLKLYDCSAGQTDCSQCWAVPEEYGCVWCPGGSTPRCIYKHLCTSEPADTCPAPNISQVIPVSGPLEGGVLVTITGSNLGMKFEDVVGGVTVAGVQCLPQFESYKISTRIVCELQPSGKQRKGHVVVTVVGTSLPGRSSQIFTYQDPQLTALVPDKGPVSGGTRLTISGRHLLTGQTCDLKAFLGTQPCHIIQEVLDSQLLCQTTYSPHPQDVSVQILFGKTVRSIPNLSFRYMEDPIITDATPSESFYAGGRVVKVTGRNLNVVQQPVISVLVEPVEVQRVKRKKRLALLSSKQQLVFNSSMNTVSERCLLMSPTQMNCLTPAVASQVRVKDVWFQLDNVRVRFESIKGKRFSYYPNPDLFRLNRDVPDTPYRFKPGGVIAVEGLDLTKAMSRQEVKARLGDQECEVKTLDNTHLYCEPPENQPASADDSSPLPSLKVLLGNLEVDLGLVQYDSDTLLTPFPLAALIGLGAGAAVIILSVLVVILMYRRKSKQALRDYKKVLLQLETLEINVGDQCRKEFTDLMTEMLDLSSDVGGPGLPLLDYRTYAERVFFPGQQRALMNQQLDLPESRRSTVEQGLQQLNNLLNNRVFLTRFIHTLEAQQGFSQRDRGYVASLLTMALHDKLEYFTEVMKTLLQDLVQQYVAKNPKLMLRRTETVVEKMLTNWMSICLYSFLKEVAGEPLYVLFRAIKYQVDKGPVDVVTGKAKRTLNDSHLLRDDIDYSAMTLNVMVKNGVEVHQCPVKVLDIDTITQVKDKILDQVYKGAPFSQRPAADSLDLEWRSGQAGHLTLSDDDVTAVVQGRWKRINTLQHYKVPDGATVALVSRCQSSGGVNQVFQTGEKTPMLEDEEDEGLRQWHLLKSSEDPEIPKHRKSSMRERERAKAIPEIYLTRLLSMKGTLQKFVDDVFVAILSTKHLPPIAVRFFFDFLDDMAEKHGINDPETVHIWKTNSLPLRFWVNILKNPQFVLDIQVTDSIDAVLSVIAQTFIDSCTTSDHKVGRDSPVNKLLYAREIPRYKQMVERYYSDIHSAASGCYQEMNSTLTELSGSFASEMNSLVALHELYKYINKYYDQIIMSLEEDSSGQKMQLAYRLQQVASLVENKVTDL</sequence>
<dbReference type="InterPro" id="IPR002165">
    <property type="entry name" value="Plexin_repeat"/>
</dbReference>
<dbReference type="SUPFAM" id="SSF103575">
    <property type="entry name" value="Plexin repeat"/>
    <property type="match status" value="1"/>
</dbReference>
<evidence type="ECO:0000256" key="18">
    <source>
        <dbReference type="SAM" id="SignalP"/>
    </source>
</evidence>
<dbReference type="Proteomes" id="UP000265120">
    <property type="component" value="Chromosome 10"/>
</dbReference>
<dbReference type="Pfam" id="PF24479">
    <property type="entry name" value="PSI_PlexinA-B"/>
    <property type="match status" value="1"/>
</dbReference>
<evidence type="ECO:0000313" key="20">
    <source>
        <dbReference type="Ensembl" id="ENSCSEP00000026757.1"/>
    </source>
</evidence>
<name>A0A3P8WJU5_CYNSE</name>
<dbReference type="Pfam" id="PF18020">
    <property type="entry name" value="TIG_2"/>
    <property type="match status" value="1"/>
</dbReference>
<dbReference type="SMART" id="SM00423">
    <property type="entry name" value="PSI"/>
    <property type="match status" value="3"/>
</dbReference>
<dbReference type="PANTHER" id="PTHR22625:SF69">
    <property type="entry name" value="PLEXIN-B3"/>
    <property type="match status" value="1"/>
</dbReference>
<keyword evidence="3" id="KW-1003">Cell membrane</keyword>
<dbReference type="Ensembl" id="ENSCSET00000027155.1">
    <property type="protein sequence ID" value="ENSCSEP00000026797.1"/>
    <property type="gene ID" value="ENSCSEG00000017060.1"/>
</dbReference>
<keyword evidence="7" id="KW-0677">Repeat</keyword>
<keyword evidence="13" id="KW-0325">Glycoprotein</keyword>
<dbReference type="Gene3D" id="2.130.10.10">
    <property type="entry name" value="YVTN repeat-like/Quinoprotein amine dehydrogenase"/>
    <property type="match status" value="1"/>
</dbReference>
<dbReference type="KEGG" id="csem:103384373"/>
<feature type="transmembrane region" description="Helical" evidence="17">
    <location>
        <begin position="1251"/>
        <end position="1275"/>
    </location>
</feature>
<evidence type="ECO:0000259" key="19">
    <source>
        <dbReference type="PROSITE" id="PS51004"/>
    </source>
</evidence>
<dbReference type="Pfam" id="PF08337">
    <property type="entry name" value="Plexin_cytopl"/>
    <property type="match status" value="1"/>
</dbReference>
<dbReference type="InterPro" id="IPR046800">
    <property type="entry name" value="Plexin_RBD"/>
</dbReference>
<dbReference type="GeneTree" id="ENSGT01150000286928"/>
<feature type="domain" description="Sema" evidence="19">
    <location>
        <begin position="14"/>
        <end position="484"/>
    </location>
</feature>
<evidence type="ECO:0000256" key="6">
    <source>
        <dbReference type="ARBA" id="ARBA00022729"/>
    </source>
</evidence>
<reference evidence="20 21" key="1">
    <citation type="journal article" date="2014" name="Nat. Genet.">
        <title>Whole-genome sequence of a flatfish provides insights into ZW sex chromosome evolution and adaptation to a benthic lifestyle.</title>
        <authorList>
            <person name="Chen S."/>
            <person name="Zhang G."/>
            <person name="Shao C."/>
            <person name="Huang Q."/>
            <person name="Liu G."/>
            <person name="Zhang P."/>
            <person name="Song W."/>
            <person name="An N."/>
            <person name="Chalopin D."/>
            <person name="Volff J.N."/>
            <person name="Hong Y."/>
            <person name="Li Q."/>
            <person name="Sha Z."/>
            <person name="Zhou H."/>
            <person name="Xie M."/>
            <person name="Yu Q."/>
            <person name="Liu Y."/>
            <person name="Xiang H."/>
            <person name="Wang N."/>
            <person name="Wu K."/>
            <person name="Yang C."/>
            <person name="Zhou Q."/>
            <person name="Liao X."/>
            <person name="Yang L."/>
            <person name="Hu Q."/>
            <person name="Zhang J."/>
            <person name="Meng L."/>
            <person name="Jin L."/>
            <person name="Tian Y."/>
            <person name="Lian J."/>
            <person name="Yang J."/>
            <person name="Miao G."/>
            <person name="Liu S."/>
            <person name="Liang Z."/>
            <person name="Yan F."/>
            <person name="Li Y."/>
            <person name="Sun B."/>
            <person name="Zhang H."/>
            <person name="Zhang J."/>
            <person name="Zhu Y."/>
            <person name="Du M."/>
            <person name="Zhao Y."/>
            <person name="Schartl M."/>
            <person name="Tang Q."/>
            <person name="Wang J."/>
        </authorList>
    </citation>
    <scope>NUCLEOTIDE SEQUENCE</scope>
</reference>
<dbReference type="InterPro" id="IPR014756">
    <property type="entry name" value="Ig_E-set"/>
</dbReference>
<evidence type="ECO:0000256" key="15">
    <source>
        <dbReference type="ARBA" id="ARBA00070678"/>
    </source>
</evidence>
<dbReference type="InterPro" id="IPR001627">
    <property type="entry name" value="Semap_dom"/>
</dbReference>
<dbReference type="Gene3D" id="2.60.40.10">
    <property type="entry name" value="Immunoglobulins"/>
    <property type="match status" value="5"/>
</dbReference>
<dbReference type="Pfam" id="PF01403">
    <property type="entry name" value="Sema"/>
    <property type="match status" value="1"/>
</dbReference>
<feature type="signal peptide" evidence="18">
    <location>
        <begin position="1"/>
        <end position="25"/>
    </location>
</feature>
<dbReference type="Ensembl" id="ENSCSET00000027111.1">
    <property type="protein sequence ID" value="ENSCSEP00000026757.1"/>
    <property type="gene ID" value="ENSCSEG00000017060.1"/>
</dbReference>
<evidence type="ECO:0000256" key="3">
    <source>
        <dbReference type="ARBA" id="ARBA00022475"/>
    </source>
</evidence>
<comment type="subcellular location">
    <subcellularLocation>
        <location evidence="1">Cell membrane</location>
        <topology evidence="1">Single-pass type I membrane protein</topology>
    </subcellularLocation>
</comment>
<dbReference type="InterPro" id="IPR013548">
    <property type="entry name" value="Plexin_cytoplasmic_RasGAP_dom"/>
</dbReference>
<dbReference type="InterPro" id="IPR031148">
    <property type="entry name" value="Plexin"/>
</dbReference>
<dbReference type="FunFam" id="2.130.10.10:FF:000126">
    <property type="entry name" value="Plexin B1"/>
    <property type="match status" value="1"/>
</dbReference>
<keyword evidence="21" id="KW-1185">Reference proteome</keyword>
<keyword evidence="6 18" id="KW-0732">Signal</keyword>